<dbReference type="GO" id="GO:0004358">
    <property type="term" value="F:L-glutamate N-acetyltransferase activity, acting on acetyl-L-ornithine as donor"/>
    <property type="evidence" value="ECO:0007669"/>
    <property type="project" value="UniProtKB-UniRule"/>
</dbReference>
<proteinExistence type="inferred from homology"/>
<comment type="pathway">
    <text evidence="11">Amino-acid biosynthesis; L-arginine biosynthesis; N(2)-acetyl-L-ornithine from L-glutamate: step 1/4.</text>
</comment>
<dbReference type="CDD" id="cd02152">
    <property type="entry name" value="OAT"/>
    <property type="match status" value="1"/>
</dbReference>
<dbReference type="NCBIfam" id="NF003802">
    <property type="entry name" value="PRK05388.1"/>
    <property type="match status" value="1"/>
</dbReference>
<dbReference type="InterPro" id="IPR016117">
    <property type="entry name" value="ArgJ-like_dom_sf"/>
</dbReference>
<keyword evidence="10 11" id="KW-0012">Acyltransferase</keyword>
<dbReference type="GO" id="GO:0004042">
    <property type="term" value="F:L-glutamate N-acetyltransferase activity"/>
    <property type="evidence" value="ECO:0007669"/>
    <property type="project" value="UniProtKB-UniRule"/>
</dbReference>
<dbReference type="Pfam" id="PF01960">
    <property type="entry name" value="ArgJ"/>
    <property type="match status" value="1"/>
</dbReference>
<evidence type="ECO:0000256" key="10">
    <source>
        <dbReference type="ARBA" id="ARBA00023315"/>
    </source>
</evidence>
<dbReference type="GO" id="GO:0005737">
    <property type="term" value="C:cytoplasm"/>
    <property type="evidence" value="ECO:0007669"/>
    <property type="project" value="UniProtKB-SubCell"/>
</dbReference>
<gene>
    <name evidence="11 12" type="primary">argJ</name>
    <name evidence="12" type="ORF">GJW-30_1_00859</name>
</gene>
<dbReference type="InterPro" id="IPR042195">
    <property type="entry name" value="ArgJ_beta_C"/>
</dbReference>
<dbReference type="EC" id="2.3.1.35" evidence="11"/>
<accession>A0A0S3PQX4</accession>
<dbReference type="Proteomes" id="UP000236884">
    <property type="component" value="Chromosome"/>
</dbReference>
<dbReference type="EMBL" id="AP014946">
    <property type="protein sequence ID" value="BAT58335.1"/>
    <property type="molecule type" value="Genomic_DNA"/>
</dbReference>
<evidence type="ECO:0000256" key="6">
    <source>
        <dbReference type="ARBA" id="ARBA00022605"/>
    </source>
</evidence>
<evidence type="ECO:0000256" key="1">
    <source>
        <dbReference type="ARBA" id="ARBA00004496"/>
    </source>
</evidence>
<dbReference type="OrthoDB" id="9804242at2"/>
<dbReference type="PANTHER" id="PTHR23100">
    <property type="entry name" value="ARGININE BIOSYNTHESIS BIFUNCTIONAL PROTEIN ARGJ"/>
    <property type="match status" value="1"/>
</dbReference>
<dbReference type="UniPathway" id="UPA00068">
    <property type="reaction ID" value="UER00106"/>
</dbReference>
<feature type="site" description="Involved in the stabilization of negative charge on the oxyanion by the formation of the oxyanion hole" evidence="11">
    <location>
        <position position="121"/>
    </location>
</feature>
<feature type="binding site" evidence="11">
    <location>
        <position position="408"/>
    </location>
    <ligand>
        <name>substrate</name>
    </ligand>
</feature>
<evidence type="ECO:0000256" key="3">
    <source>
        <dbReference type="ARBA" id="ARBA00011475"/>
    </source>
</evidence>
<name>A0A0S3PQX4_9BRAD</name>
<evidence type="ECO:0000256" key="5">
    <source>
        <dbReference type="ARBA" id="ARBA00022571"/>
    </source>
</evidence>
<comment type="subcellular location">
    <subcellularLocation>
        <location evidence="1 11">Cytoplasm</location>
    </subcellularLocation>
</comment>
<dbReference type="Gene3D" id="3.10.20.340">
    <property type="entry name" value="ArgJ beta chain, C-terminal domain"/>
    <property type="match status" value="1"/>
</dbReference>
<feature type="site" description="Involved in the stabilization of negative charge on the oxyanion by the formation of the oxyanion hole" evidence="11">
    <location>
        <position position="122"/>
    </location>
</feature>
<feature type="site" description="Cleavage; by autolysis" evidence="11">
    <location>
        <begin position="194"/>
        <end position="195"/>
    </location>
</feature>
<keyword evidence="6 11" id="KW-0028">Amino-acid biosynthesis</keyword>
<evidence type="ECO:0000256" key="11">
    <source>
        <dbReference type="HAMAP-Rule" id="MF_01106"/>
    </source>
</evidence>
<feature type="binding site" evidence="11">
    <location>
        <position position="158"/>
    </location>
    <ligand>
        <name>substrate</name>
    </ligand>
</feature>
<evidence type="ECO:0000256" key="7">
    <source>
        <dbReference type="ARBA" id="ARBA00022679"/>
    </source>
</evidence>
<comment type="subunit">
    <text evidence="3 11">Heterotetramer of two alpha and two beta chains.</text>
</comment>
<dbReference type="HAMAP" id="MF_01106">
    <property type="entry name" value="ArgJ"/>
    <property type="match status" value="1"/>
</dbReference>
<dbReference type="GO" id="GO:0006526">
    <property type="term" value="P:L-arginine biosynthetic process"/>
    <property type="evidence" value="ECO:0007669"/>
    <property type="project" value="UniProtKB-UniRule"/>
</dbReference>
<dbReference type="PANTHER" id="PTHR23100:SF0">
    <property type="entry name" value="ARGININE BIOSYNTHESIS BIFUNCTIONAL PROTEIN ARGJ, MITOCHONDRIAL"/>
    <property type="match status" value="1"/>
</dbReference>
<evidence type="ECO:0000256" key="2">
    <source>
        <dbReference type="ARBA" id="ARBA00006774"/>
    </source>
</evidence>
<feature type="binding site" evidence="11">
    <location>
        <position position="195"/>
    </location>
    <ligand>
        <name>substrate</name>
    </ligand>
</feature>
<dbReference type="FunFam" id="3.60.70.12:FF:000001">
    <property type="entry name" value="Arginine biosynthesis bifunctional protein ArgJ, chloroplastic"/>
    <property type="match status" value="1"/>
</dbReference>
<organism evidence="12 13">
    <name type="scientific">Variibacter gotjawalensis</name>
    <dbReference type="NCBI Taxonomy" id="1333996"/>
    <lineage>
        <taxon>Bacteria</taxon>
        <taxon>Pseudomonadati</taxon>
        <taxon>Pseudomonadota</taxon>
        <taxon>Alphaproteobacteria</taxon>
        <taxon>Hyphomicrobiales</taxon>
        <taxon>Nitrobacteraceae</taxon>
        <taxon>Variibacter</taxon>
    </lineage>
</organism>
<dbReference type="SUPFAM" id="SSF56266">
    <property type="entry name" value="DmpA/ArgJ-like"/>
    <property type="match status" value="1"/>
</dbReference>
<feature type="active site" description="Nucleophile" evidence="11">
    <location>
        <position position="195"/>
    </location>
</feature>
<dbReference type="FunFam" id="3.10.20.340:FF:000003">
    <property type="entry name" value="Arginine biosynthesis bifunctional protein ArgJ"/>
    <property type="match status" value="1"/>
</dbReference>
<feature type="binding site" evidence="11">
    <location>
        <position position="413"/>
    </location>
    <ligand>
        <name>substrate</name>
    </ligand>
</feature>
<dbReference type="EC" id="2.3.1.1" evidence="11"/>
<dbReference type="Gene3D" id="3.60.70.12">
    <property type="entry name" value="L-amino peptidase D-ALA esterase/amidase"/>
    <property type="match status" value="1"/>
</dbReference>
<sequence>MATTISPLAPKEYATLPPIAGVKLATAEAGIRYKNRTDVLLATFDKGTTVAGVFTKSKCPSAPVEWCRDNLKGGKVRALVVNSGNANAFTGKNGRDSTKLTASIASKSVGCKASEIFLASTGVIGEPLDATKFNRVMDGLVAGGKSDLWQEAAKAIMTTDTFPKVATATAKLGDATVTINGIAKGAGMIAPDMATMLSFIFTDAPLSASALQGLLSSGVEDTFNAVTIDGDTSTSDTLLAFATGAAAEYGAPAIARANDRRLVAFRKAFQAVLANLAEQVARDGEGARKLVEIIVEGAKTKRSARKIAMSIANSPLVKTAIAGEDANWGRVVMAVGKAGEPADRDKLSIWFGDTRVAHRGARDPDYDEKQVSAYMKNPEVTLRVGLGLGPGRDRVMTCDLTKAYVEINGDYRS</sequence>
<comment type="catalytic activity">
    <reaction evidence="11">
        <text>L-glutamate + acetyl-CoA = N-acetyl-L-glutamate + CoA + H(+)</text>
        <dbReference type="Rhea" id="RHEA:24292"/>
        <dbReference type="ChEBI" id="CHEBI:15378"/>
        <dbReference type="ChEBI" id="CHEBI:29985"/>
        <dbReference type="ChEBI" id="CHEBI:44337"/>
        <dbReference type="ChEBI" id="CHEBI:57287"/>
        <dbReference type="ChEBI" id="CHEBI:57288"/>
        <dbReference type="EC" id="2.3.1.1"/>
    </reaction>
</comment>
<feature type="binding site" evidence="11">
    <location>
        <position position="285"/>
    </location>
    <ligand>
        <name>substrate</name>
    </ligand>
</feature>
<comment type="catalytic activity">
    <reaction evidence="11">
        <text>N(2)-acetyl-L-ornithine + L-glutamate = N-acetyl-L-glutamate + L-ornithine</text>
        <dbReference type="Rhea" id="RHEA:15349"/>
        <dbReference type="ChEBI" id="CHEBI:29985"/>
        <dbReference type="ChEBI" id="CHEBI:44337"/>
        <dbReference type="ChEBI" id="CHEBI:46911"/>
        <dbReference type="ChEBI" id="CHEBI:57805"/>
        <dbReference type="EC" id="2.3.1.35"/>
    </reaction>
</comment>
<keyword evidence="9 11" id="KW-0511">Multifunctional enzyme</keyword>
<protein>
    <recommendedName>
        <fullName evidence="11">Arginine biosynthesis bifunctional protein ArgJ</fullName>
    </recommendedName>
    <domain>
        <recommendedName>
            <fullName evidence="11">Glutamate N-acetyltransferase</fullName>
            <ecNumber evidence="11">2.3.1.35</ecNumber>
        </recommendedName>
        <alternativeName>
            <fullName evidence="11">Ornithine acetyltransferase</fullName>
            <shortName evidence="11">OATase</shortName>
        </alternativeName>
        <alternativeName>
            <fullName evidence="11">Ornithine transacetylase</fullName>
        </alternativeName>
    </domain>
    <domain>
        <recommendedName>
            <fullName evidence="11">Amino-acid acetyltransferase</fullName>
            <ecNumber evidence="11">2.3.1.1</ecNumber>
        </recommendedName>
        <alternativeName>
            <fullName evidence="11">N-acetylglutamate synthase</fullName>
            <shortName evidence="11">AGSase</shortName>
        </alternativeName>
    </domain>
    <component>
        <recommendedName>
            <fullName evidence="11">Arginine biosynthesis bifunctional protein ArgJ alpha chain</fullName>
        </recommendedName>
    </component>
    <component>
        <recommendedName>
            <fullName evidence="11">Arginine biosynthesis bifunctional protein ArgJ beta chain</fullName>
        </recommendedName>
    </component>
</protein>
<dbReference type="NCBIfam" id="TIGR00120">
    <property type="entry name" value="ArgJ"/>
    <property type="match status" value="1"/>
</dbReference>
<evidence type="ECO:0000256" key="8">
    <source>
        <dbReference type="ARBA" id="ARBA00022813"/>
    </source>
</evidence>
<comment type="pathway">
    <text evidence="11">Amino-acid biosynthesis; L-arginine biosynthesis; L-ornithine and N-acetyl-L-glutamate from L-glutamate and N(2)-acetyl-L-ornithine (cyclic): step 1/1.</text>
</comment>
<comment type="similarity">
    <text evidence="2 11">Belongs to the ArgJ family.</text>
</comment>
<feature type="chain" id="PRO_5023255667" description="Arginine biosynthesis bifunctional protein ArgJ alpha chain" evidence="11">
    <location>
        <begin position="1"/>
        <end position="194"/>
    </location>
</feature>
<dbReference type="RefSeq" id="WP_096352084.1">
    <property type="nucleotide sequence ID" value="NZ_AP014946.1"/>
</dbReference>
<dbReference type="AlphaFoldDB" id="A0A0S3PQX4"/>
<evidence type="ECO:0000313" key="12">
    <source>
        <dbReference type="EMBL" id="BAT58335.1"/>
    </source>
</evidence>
<keyword evidence="4 11" id="KW-0963">Cytoplasm</keyword>
<dbReference type="InterPro" id="IPR002813">
    <property type="entry name" value="Arg_biosynth_ArgJ"/>
</dbReference>
<reference evidence="12 13" key="1">
    <citation type="submission" date="2015-08" db="EMBL/GenBank/DDBJ databases">
        <title>Investigation of the bacterial diversity of lava forest soil.</title>
        <authorList>
            <person name="Lee J.S."/>
        </authorList>
    </citation>
    <scope>NUCLEOTIDE SEQUENCE [LARGE SCALE GENOMIC DNA]</scope>
    <source>
        <strain evidence="12 13">GJW-30</strain>
    </source>
</reference>
<feature type="chain" id="PRO_5023255668" description="Arginine biosynthesis bifunctional protein ArgJ beta chain" evidence="11">
    <location>
        <begin position="195"/>
        <end position="413"/>
    </location>
</feature>
<keyword evidence="5 11" id="KW-0055">Arginine biosynthesis</keyword>
<keyword evidence="13" id="KW-1185">Reference proteome</keyword>
<keyword evidence="7 11" id="KW-0808">Transferase</keyword>
<feature type="binding site" evidence="11">
    <location>
        <position position="184"/>
    </location>
    <ligand>
        <name>substrate</name>
    </ligand>
</feature>
<evidence type="ECO:0000313" key="13">
    <source>
        <dbReference type="Proteomes" id="UP000236884"/>
    </source>
</evidence>
<keyword evidence="8 11" id="KW-0068">Autocatalytic cleavage</keyword>
<evidence type="ECO:0000256" key="4">
    <source>
        <dbReference type="ARBA" id="ARBA00022490"/>
    </source>
</evidence>
<evidence type="ECO:0000256" key="9">
    <source>
        <dbReference type="ARBA" id="ARBA00023268"/>
    </source>
</evidence>
<comment type="function">
    <text evidence="11">Catalyzes two activities which are involved in the cyclic version of arginine biosynthesis: the synthesis of N-acetylglutamate from glutamate and acetyl-CoA as the acetyl donor, and of ornithine by transacetylation between N(2)-acetylornithine and glutamate.</text>
</comment>
<dbReference type="KEGG" id="vgo:GJW-30_1_00859"/>
<dbReference type="GO" id="GO:0006592">
    <property type="term" value="P:ornithine biosynthetic process"/>
    <property type="evidence" value="ECO:0007669"/>
    <property type="project" value="TreeGrafter"/>
</dbReference>